<proteinExistence type="predicted"/>
<feature type="coiled-coil region" evidence="1">
    <location>
        <begin position="44"/>
        <end position="71"/>
    </location>
</feature>
<dbReference type="EMBL" id="KI536661">
    <property type="protein sequence ID" value="ESR54828.1"/>
    <property type="molecule type" value="Genomic_DNA"/>
</dbReference>
<gene>
    <name evidence="3" type="ORF">CICLE_v10024469mg</name>
</gene>
<dbReference type="Proteomes" id="UP000030687">
    <property type="component" value="Unassembled WGS sequence"/>
</dbReference>
<dbReference type="eggNOG" id="KOG0017">
    <property type="taxonomic scope" value="Eukaryota"/>
</dbReference>
<keyword evidence="1" id="KW-0175">Coiled coil</keyword>
<feature type="region of interest" description="Disordered" evidence="2">
    <location>
        <begin position="92"/>
        <end position="115"/>
    </location>
</feature>
<dbReference type="KEGG" id="cic:CICLE_v10024469mg"/>
<dbReference type="Gramene" id="ESR54828">
    <property type="protein sequence ID" value="ESR54828"/>
    <property type="gene ID" value="CICLE_v10024469mg"/>
</dbReference>
<sequence length="115" mass="13406">MLKIEGQRLKDSKAKNYILQAIDRSILDTILCKDTSKMIWDSMKKKYQGSIRLKRQQLQALRTEFELLQSKDIDELSIDELHGSLLVHEQKFSREDKEEQALKASTNNNVTSPNR</sequence>
<dbReference type="PANTHER" id="PTHR35317">
    <property type="entry name" value="OS04G0629600 PROTEIN"/>
    <property type="match status" value="1"/>
</dbReference>
<feature type="compositionally biased region" description="Polar residues" evidence="2">
    <location>
        <begin position="103"/>
        <end position="115"/>
    </location>
</feature>
<evidence type="ECO:0000313" key="4">
    <source>
        <dbReference type="Proteomes" id="UP000030687"/>
    </source>
</evidence>
<keyword evidence="4" id="KW-1185">Reference proteome</keyword>
<reference evidence="3 4" key="1">
    <citation type="submission" date="2013-10" db="EMBL/GenBank/DDBJ databases">
        <authorList>
            <consortium name="International Citrus Genome Consortium"/>
            <person name="Jenkins J."/>
            <person name="Schmutz J."/>
            <person name="Prochnik S."/>
            <person name="Rokhsar D."/>
            <person name="Gmitter F."/>
            <person name="Ollitrault P."/>
            <person name="Machado M."/>
            <person name="Talon M."/>
            <person name="Wincker P."/>
            <person name="Jaillon O."/>
            <person name="Morgante M."/>
        </authorList>
    </citation>
    <scope>NUCLEOTIDE SEQUENCE</scope>
    <source>
        <strain evidence="4">cv. Clemenules</strain>
    </source>
</reference>
<name>V4T3P7_CITCL</name>
<evidence type="ECO:0000256" key="1">
    <source>
        <dbReference type="SAM" id="Coils"/>
    </source>
</evidence>
<dbReference type="PANTHER" id="PTHR35317:SF27">
    <property type="entry name" value="RETROVIRUS-RELATED POL POLYPROTEIN FROM TRANSPOSON TNT 1-94"/>
    <property type="match status" value="1"/>
</dbReference>
<evidence type="ECO:0000313" key="3">
    <source>
        <dbReference type="EMBL" id="ESR54828.1"/>
    </source>
</evidence>
<dbReference type="Pfam" id="PF14223">
    <property type="entry name" value="Retrotran_gag_2"/>
    <property type="match status" value="1"/>
</dbReference>
<evidence type="ECO:0000256" key="2">
    <source>
        <dbReference type="SAM" id="MobiDB-lite"/>
    </source>
</evidence>
<dbReference type="InParanoid" id="V4T3P7"/>
<accession>V4T3P7</accession>
<dbReference type="AlphaFoldDB" id="V4T3P7"/>
<protein>
    <recommendedName>
        <fullName evidence="5">Retrovirus-related Pol polyprotein from transposon TNT 1-94</fullName>
    </recommendedName>
</protein>
<evidence type="ECO:0008006" key="5">
    <source>
        <dbReference type="Google" id="ProtNLM"/>
    </source>
</evidence>
<feature type="compositionally biased region" description="Basic and acidic residues" evidence="2">
    <location>
        <begin position="92"/>
        <end position="101"/>
    </location>
</feature>
<organism evidence="3 4">
    <name type="scientific">Citrus clementina</name>
    <name type="common">Clementine</name>
    <name type="synonym">Citrus deliciosa x Citrus sinensis</name>
    <dbReference type="NCBI Taxonomy" id="85681"/>
    <lineage>
        <taxon>Eukaryota</taxon>
        <taxon>Viridiplantae</taxon>
        <taxon>Streptophyta</taxon>
        <taxon>Embryophyta</taxon>
        <taxon>Tracheophyta</taxon>
        <taxon>Spermatophyta</taxon>
        <taxon>Magnoliopsida</taxon>
        <taxon>eudicotyledons</taxon>
        <taxon>Gunneridae</taxon>
        <taxon>Pentapetalae</taxon>
        <taxon>rosids</taxon>
        <taxon>malvids</taxon>
        <taxon>Sapindales</taxon>
        <taxon>Rutaceae</taxon>
        <taxon>Aurantioideae</taxon>
        <taxon>Citrus</taxon>
    </lineage>
</organism>